<dbReference type="RefSeq" id="WP_156691869.1">
    <property type="nucleotide sequence ID" value="NZ_CP034279.1"/>
</dbReference>
<dbReference type="Proteomes" id="UP000422572">
    <property type="component" value="Chromosome"/>
</dbReference>
<reference evidence="1 2" key="1">
    <citation type="submission" date="2018-12" db="EMBL/GenBank/DDBJ databases">
        <title>Complete genome sequence of Streptomyces ficellus NRRL8067, the producer of ficellomycin, feldamycin and nojirimycin.</title>
        <authorList>
            <person name="Zhang H."/>
            <person name="Yue R."/>
            <person name="Liu Y."/>
            <person name="Li M."/>
            <person name="Mu H."/>
            <person name="Zhang J."/>
        </authorList>
    </citation>
    <scope>NUCLEOTIDE SEQUENCE [LARGE SCALE GENOMIC DNA]</scope>
    <source>
        <strain evidence="1 2">NRRL 8067</strain>
    </source>
</reference>
<gene>
    <name evidence="1" type="ORF">EIZ62_07175</name>
</gene>
<name>A0A6I6F273_9ACTN</name>
<accession>A0A6I6F273</accession>
<dbReference type="OrthoDB" id="4177076at2"/>
<sequence length="259" mass="28976">MSELVNQITALERKVRESDEARQVADRLWDATEDVLDELRSLESSFYTFSSDIDGFIGDNDYPAVERAAYEIQGSVAAQRLLPLVRRAMLLLAVREGSSLPALGVMESAPEVAPVDAAHPSLTWEELMQDSERDLASSEESLRKIWCDEGDEAELDEHLHDARFEAIRDRATRAGRQVIALCDYIAEELVPELVRCTEQLLIEDALRAVAVIDIAGDEAPKAYKVYEAALSEQYEQSPGSLGAMGEHLMQFESWMRSQL</sequence>
<dbReference type="KEGG" id="sfic:EIZ62_07175"/>
<keyword evidence="2" id="KW-1185">Reference proteome</keyword>
<proteinExistence type="predicted"/>
<dbReference type="AlphaFoldDB" id="A0A6I6F273"/>
<protein>
    <submittedName>
        <fullName evidence="1">Uncharacterized protein</fullName>
    </submittedName>
</protein>
<evidence type="ECO:0000313" key="2">
    <source>
        <dbReference type="Proteomes" id="UP000422572"/>
    </source>
</evidence>
<organism evidence="1 2">
    <name type="scientific">Streptomyces ficellus</name>
    <dbReference type="NCBI Taxonomy" id="1977088"/>
    <lineage>
        <taxon>Bacteria</taxon>
        <taxon>Bacillati</taxon>
        <taxon>Actinomycetota</taxon>
        <taxon>Actinomycetes</taxon>
        <taxon>Kitasatosporales</taxon>
        <taxon>Streptomycetaceae</taxon>
        <taxon>Streptomyces</taxon>
    </lineage>
</organism>
<dbReference type="EMBL" id="CP034279">
    <property type="protein sequence ID" value="QGV78053.1"/>
    <property type="molecule type" value="Genomic_DNA"/>
</dbReference>
<evidence type="ECO:0000313" key="1">
    <source>
        <dbReference type="EMBL" id="QGV78053.1"/>
    </source>
</evidence>